<comment type="catalytic activity">
    <reaction evidence="2">
        <text>N-terminal N-formyl-L-methionyl-[peptide] + H2O = N-terminal L-methionyl-[peptide] + formate</text>
        <dbReference type="Rhea" id="RHEA:24420"/>
        <dbReference type="Rhea" id="RHEA-COMP:10639"/>
        <dbReference type="Rhea" id="RHEA-COMP:10640"/>
        <dbReference type="ChEBI" id="CHEBI:15377"/>
        <dbReference type="ChEBI" id="CHEBI:15740"/>
        <dbReference type="ChEBI" id="CHEBI:49298"/>
        <dbReference type="ChEBI" id="CHEBI:64731"/>
        <dbReference type="EC" id="3.5.1.88"/>
    </reaction>
</comment>
<dbReference type="SUPFAM" id="SSF56420">
    <property type="entry name" value="Peptide deformylase"/>
    <property type="match status" value="1"/>
</dbReference>
<proteinExistence type="inferred from homology"/>
<gene>
    <name evidence="2 3" type="primary">def</name>
    <name evidence="3" type="ORF">GCM10010885_16690</name>
</gene>
<dbReference type="PIRSF" id="PIRSF004749">
    <property type="entry name" value="Pep_def"/>
    <property type="match status" value="1"/>
</dbReference>
<dbReference type="NCBIfam" id="TIGR00079">
    <property type="entry name" value="pept_deformyl"/>
    <property type="match status" value="1"/>
</dbReference>
<feature type="binding site" evidence="2">
    <location>
        <position position="88"/>
    </location>
    <ligand>
        <name>Fe cation</name>
        <dbReference type="ChEBI" id="CHEBI:24875"/>
    </ligand>
</feature>
<keyword evidence="2" id="KW-0378">Hydrolase</keyword>
<dbReference type="Proteomes" id="UP000637695">
    <property type="component" value="Unassembled WGS sequence"/>
</dbReference>
<comment type="caution">
    <text evidence="3">The sequence shown here is derived from an EMBL/GenBank/DDBJ whole genome shotgun (WGS) entry which is preliminary data.</text>
</comment>
<dbReference type="GO" id="GO:0046872">
    <property type="term" value="F:metal ion binding"/>
    <property type="evidence" value="ECO:0007669"/>
    <property type="project" value="UniProtKB-KW"/>
</dbReference>
<reference evidence="3" key="2">
    <citation type="submission" date="2020-09" db="EMBL/GenBank/DDBJ databases">
        <authorList>
            <person name="Sun Q."/>
            <person name="Ohkuma M."/>
        </authorList>
    </citation>
    <scope>NUCLEOTIDE SEQUENCE</scope>
    <source>
        <strain evidence="3">JCM 18487</strain>
    </source>
</reference>
<dbReference type="InterPro" id="IPR036821">
    <property type="entry name" value="Peptide_deformylase_sf"/>
</dbReference>
<dbReference type="RefSeq" id="WP_188882378.1">
    <property type="nucleotide sequence ID" value="NZ_BMOY01000024.1"/>
</dbReference>
<dbReference type="EC" id="3.5.1.88" evidence="2"/>
<keyword evidence="2" id="KW-0479">Metal-binding</keyword>
<evidence type="ECO:0000313" key="4">
    <source>
        <dbReference type="Proteomes" id="UP000637695"/>
    </source>
</evidence>
<dbReference type="EMBL" id="BMOY01000024">
    <property type="protein sequence ID" value="GGJ08201.1"/>
    <property type="molecule type" value="Genomic_DNA"/>
</dbReference>
<protein>
    <recommendedName>
        <fullName evidence="2">Peptide deformylase</fullName>
        <shortName evidence="2">PDF</shortName>
        <ecNumber evidence="2">3.5.1.88</ecNumber>
    </recommendedName>
    <alternativeName>
        <fullName evidence="2">Polypeptide deformylase</fullName>
    </alternativeName>
</protein>
<keyword evidence="2" id="KW-0408">Iron</keyword>
<dbReference type="GO" id="GO:0006412">
    <property type="term" value="P:translation"/>
    <property type="evidence" value="ECO:0007669"/>
    <property type="project" value="UniProtKB-UniRule"/>
</dbReference>
<dbReference type="PRINTS" id="PR01576">
    <property type="entry name" value="PDEFORMYLASE"/>
</dbReference>
<feature type="active site" evidence="2">
    <location>
        <position position="131"/>
    </location>
</feature>
<organism evidence="3 4">
    <name type="scientific">Alicyclobacillus cellulosilyticus</name>
    <dbReference type="NCBI Taxonomy" id="1003997"/>
    <lineage>
        <taxon>Bacteria</taxon>
        <taxon>Bacillati</taxon>
        <taxon>Bacillota</taxon>
        <taxon>Bacilli</taxon>
        <taxon>Bacillales</taxon>
        <taxon>Alicyclobacillaceae</taxon>
        <taxon>Alicyclobacillus</taxon>
    </lineage>
</organism>
<sequence>MAIRIIRTGNDPVLRQIAKPVTKITPAIEKLLDDMAETMYDADGIGLAAVQIGVPKRVIVMDVGEGLIELINPEILSKSGEQTGMEACLSLPGMRGEVTRAQHVTVRGLNRKGETVEFAASDLLARCVQHEVDHLNGILFIDYLRPDQIIYEQKEARAVRGTRGS</sequence>
<dbReference type="PANTHER" id="PTHR10458:SF22">
    <property type="entry name" value="PEPTIDE DEFORMYLASE"/>
    <property type="match status" value="1"/>
</dbReference>
<comment type="similarity">
    <text evidence="1 2">Belongs to the polypeptide deformylase family.</text>
</comment>
<accession>A0A917NKY1</accession>
<dbReference type="NCBIfam" id="NF001159">
    <property type="entry name" value="PRK00150.1-3"/>
    <property type="match status" value="1"/>
</dbReference>
<dbReference type="GO" id="GO:0042586">
    <property type="term" value="F:peptide deformylase activity"/>
    <property type="evidence" value="ECO:0007669"/>
    <property type="project" value="UniProtKB-UniRule"/>
</dbReference>
<dbReference type="Gene3D" id="3.90.45.10">
    <property type="entry name" value="Peptide deformylase"/>
    <property type="match status" value="1"/>
</dbReference>
<keyword evidence="4" id="KW-1185">Reference proteome</keyword>
<dbReference type="HAMAP" id="MF_00163">
    <property type="entry name" value="Pep_deformylase"/>
    <property type="match status" value="1"/>
</dbReference>
<dbReference type="PANTHER" id="PTHR10458">
    <property type="entry name" value="PEPTIDE DEFORMYLASE"/>
    <property type="match status" value="1"/>
</dbReference>
<dbReference type="CDD" id="cd00487">
    <property type="entry name" value="Pep_deformylase"/>
    <property type="match status" value="1"/>
</dbReference>
<name>A0A917NKY1_9BACL</name>
<dbReference type="Pfam" id="PF01327">
    <property type="entry name" value="Pep_deformylase"/>
    <property type="match status" value="1"/>
</dbReference>
<evidence type="ECO:0000256" key="1">
    <source>
        <dbReference type="ARBA" id="ARBA00010759"/>
    </source>
</evidence>
<reference evidence="3" key="1">
    <citation type="journal article" date="2014" name="Int. J. Syst. Evol. Microbiol.">
        <title>Complete genome sequence of Corynebacterium casei LMG S-19264T (=DSM 44701T), isolated from a smear-ripened cheese.</title>
        <authorList>
            <consortium name="US DOE Joint Genome Institute (JGI-PGF)"/>
            <person name="Walter F."/>
            <person name="Albersmeier A."/>
            <person name="Kalinowski J."/>
            <person name="Ruckert C."/>
        </authorList>
    </citation>
    <scope>NUCLEOTIDE SEQUENCE</scope>
    <source>
        <strain evidence="3">JCM 18487</strain>
    </source>
</reference>
<dbReference type="AlphaFoldDB" id="A0A917NKY1"/>
<feature type="binding site" evidence="2">
    <location>
        <position position="130"/>
    </location>
    <ligand>
        <name>Fe cation</name>
        <dbReference type="ChEBI" id="CHEBI:24875"/>
    </ligand>
</feature>
<keyword evidence="2" id="KW-0648">Protein biosynthesis</keyword>
<evidence type="ECO:0000256" key="2">
    <source>
        <dbReference type="HAMAP-Rule" id="MF_00163"/>
    </source>
</evidence>
<evidence type="ECO:0000313" key="3">
    <source>
        <dbReference type="EMBL" id="GGJ08201.1"/>
    </source>
</evidence>
<comment type="function">
    <text evidence="2">Removes the formyl group from the N-terminal Met of newly synthesized proteins. Requires at least a dipeptide for an efficient rate of reaction. N-terminal L-methionine is a prerequisite for activity but the enzyme has broad specificity at other positions.</text>
</comment>
<feature type="binding site" evidence="2">
    <location>
        <position position="134"/>
    </location>
    <ligand>
        <name>Fe cation</name>
        <dbReference type="ChEBI" id="CHEBI:24875"/>
    </ligand>
</feature>
<comment type="cofactor">
    <cofactor evidence="2">
        <name>Fe(2+)</name>
        <dbReference type="ChEBI" id="CHEBI:29033"/>
    </cofactor>
    <text evidence="2">Binds 1 Fe(2+) ion.</text>
</comment>
<dbReference type="InterPro" id="IPR023635">
    <property type="entry name" value="Peptide_deformylase"/>
</dbReference>